<gene>
    <name evidence="9" type="ORF">CBI38_18520</name>
</gene>
<dbReference type="GO" id="GO:0046872">
    <property type="term" value="F:metal ion binding"/>
    <property type="evidence" value="ECO:0007669"/>
    <property type="project" value="UniProtKB-KW"/>
</dbReference>
<dbReference type="OrthoDB" id="7183442at2"/>
<dbReference type="RefSeq" id="WP_109335191.1">
    <property type="nucleotide sequence ID" value="NZ_CP021354.1"/>
</dbReference>
<protein>
    <submittedName>
        <fullName evidence="9">NUDIX hydrolase</fullName>
    </submittedName>
</protein>
<proteinExistence type="predicted"/>
<evidence type="ECO:0000256" key="1">
    <source>
        <dbReference type="ARBA" id="ARBA00001936"/>
    </source>
</evidence>
<dbReference type="InterPro" id="IPR000086">
    <property type="entry name" value="NUDIX_hydrolase_dom"/>
</dbReference>
<dbReference type="AlphaFoldDB" id="A0A2S2C458"/>
<comment type="cofactor">
    <cofactor evidence="1">
        <name>Mn(2+)</name>
        <dbReference type="ChEBI" id="CHEBI:29035"/>
    </cofactor>
</comment>
<evidence type="ECO:0000256" key="4">
    <source>
        <dbReference type="ARBA" id="ARBA00022801"/>
    </source>
</evidence>
<dbReference type="EMBL" id="CP021354">
    <property type="protein sequence ID" value="AWK75655.1"/>
    <property type="molecule type" value="Genomic_DNA"/>
</dbReference>
<evidence type="ECO:0000256" key="7">
    <source>
        <dbReference type="SAM" id="MobiDB-lite"/>
    </source>
</evidence>
<dbReference type="GO" id="GO:0016818">
    <property type="term" value="F:hydrolase activity, acting on acid anhydrides, in phosphorus-containing anhydrides"/>
    <property type="evidence" value="ECO:0007669"/>
    <property type="project" value="InterPro"/>
</dbReference>
<evidence type="ECO:0000256" key="6">
    <source>
        <dbReference type="ARBA" id="ARBA00023211"/>
    </source>
</evidence>
<accession>A0A2S2C458</accession>
<keyword evidence="5" id="KW-0460">Magnesium</keyword>
<dbReference type="CDD" id="cd18870">
    <property type="entry name" value="NUDIX_AcylCoAdiphos_Nudt19"/>
    <property type="match status" value="1"/>
</dbReference>
<name>A0A2S2C458_9NOCA</name>
<comment type="cofactor">
    <cofactor evidence="2">
        <name>Mg(2+)</name>
        <dbReference type="ChEBI" id="CHEBI:18420"/>
    </cofactor>
</comment>
<dbReference type="Gene3D" id="3.90.79.10">
    <property type="entry name" value="Nucleoside Triphosphate Pyrophosphohydrolase"/>
    <property type="match status" value="1"/>
</dbReference>
<evidence type="ECO:0000256" key="3">
    <source>
        <dbReference type="ARBA" id="ARBA00022723"/>
    </source>
</evidence>
<dbReference type="KEGG" id="roz:CBI38_18520"/>
<keyword evidence="3" id="KW-0479">Metal-binding</keyword>
<dbReference type="PANTHER" id="PTHR12318">
    <property type="entry name" value="TESTOSTERONE-REGULATED PROTEIN RP2"/>
    <property type="match status" value="1"/>
</dbReference>
<evidence type="ECO:0000256" key="2">
    <source>
        <dbReference type="ARBA" id="ARBA00001946"/>
    </source>
</evidence>
<keyword evidence="10" id="KW-1185">Reference proteome</keyword>
<organism evidence="9 10">
    <name type="scientific">Rhodococcus oxybenzonivorans</name>
    <dbReference type="NCBI Taxonomy" id="1990687"/>
    <lineage>
        <taxon>Bacteria</taxon>
        <taxon>Bacillati</taxon>
        <taxon>Actinomycetota</taxon>
        <taxon>Actinomycetes</taxon>
        <taxon>Mycobacteriales</taxon>
        <taxon>Nocardiaceae</taxon>
        <taxon>Rhodococcus</taxon>
    </lineage>
</organism>
<keyword evidence="4 9" id="KW-0378">Hydrolase</keyword>
<feature type="domain" description="Nudix hydrolase" evidence="8">
    <location>
        <begin position="16"/>
        <end position="231"/>
    </location>
</feature>
<feature type="region of interest" description="Disordered" evidence="7">
    <location>
        <begin position="264"/>
        <end position="296"/>
    </location>
</feature>
<dbReference type="InterPro" id="IPR039121">
    <property type="entry name" value="NUDT19"/>
</dbReference>
<evidence type="ECO:0000259" key="8">
    <source>
        <dbReference type="PROSITE" id="PS51462"/>
    </source>
</evidence>
<reference evidence="9 10" key="1">
    <citation type="submission" date="2017-05" db="EMBL/GenBank/DDBJ databases">
        <title>Isolation of Rhodococcus sp. S2-17 biodegrading of BP-3.</title>
        <authorList>
            <person name="Lee Y."/>
            <person name="Kim K.H."/>
            <person name="Chun B.H."/>
            <person name="Jung H.S."/>
            <person name="Jeon C.O."/>
        </authorList>
    </citation>
    <scope>NUCLEOTIDE SEQUENCE [LARGE SCALE GENOMIC DNA]</scope>
    <source>
        <strain evidence="9 10">S2-17</strain>
    </source>
</reference>
<dbReference type="PANTHER" id="PTHR12318:SF0">
    <property type="entry name" value="ACYL-COENZYME A DIPHOSPHATASE NUDT19"/>
    <property type="match status" value="1"/>
</dbReference>
<sequence>MVSKQEQAAVDAVDVSPKDASTVILIRDATPELAGGGIEVFLLRRVKGMAFAGGMTVFPGGGVDPSDAVADVQWAGPPVEWWAERFSTDPARAKALVCAAVRETFEECGVLLAGGSTDTVVADTSHYAQARIALERRELSFGEFLAREELVLRADLLRPWANWITPIGEGRRYDTRFFVAAAPDGQIADGATSEAEEVTWLSPAAALDAWKGGGSVLLPPTWSQLTALQNFDSVAEVLAAEPEIPVILPTLITDEETIRVEFPGQDGYYEAGPHPWSVRGRKRTPPGRAESAERSK</sequence>
<dbReference type="SUPFAM" id="SSF55811">
    <property type="entry name" value="Nudix"/>
    <property type="match status" value="1"/>
</dbReference>
<keyword evidence="6" id="KW-0464">Manganese</keyword>
<evidence type="ECO:0000313" key="10">
    <source>
        <dbReference type="Proteomes" id="UP000245711"/>
    </source>
</evidence>
<evidence type="ECO:0000313" key="9">
    <source>
        <dbReference type="EMBL" id="AWK75655.1"/>
    </source>
</evidence>
<dbReference type="Proteomes" id="UP000245711">
    <property type="component" value="Chromosome"/>
</dbReference>
<dbReference type="InterPro" id="IPR015797">
    <property type="entry name" value="NUDIX_hydrolase-like_dom_sf"/>
</dbReference>
<evidence type="ECO:0000256" key="5">
    <source>
        <dbReference type="ARBA" id="ARBA00022842"/>
    </source>
</evidence>
<dbReference type="PROSITE" id="PS51462">
    <property type="entry name" value="NUDIX"/>
    <property type="match status" value="1"/>
</dbReference>